<keyword evidence="9" id="KW-0594">Phospholipid biosynthesis</keyword>
<comment type="domain">
    <text evidence="9">The HXXXXD motif is essential for acyltransferase activity and may constitute the binding site for the phosphate moiety of the glycerol-3-phosphate.</text>
</comment>
<evidence type="ECO:0000256" key="7">
    <source>
        <dbReference type="ARBA" id="ARBA00022679"/>
    </source>
</evidence>
<comment type="catalytic activity">
    <reaction evidence="1 9">
        <text>a 1-acyl-sn-glycero-3-phosphate + an acyl-CoA = a 1,2-diacyl-sn-glycero-3-phosphate + CoA</text>
        <dbReference type="Rhea" id="RHEA:19709"/>
        <dbReference type="ChEBI" id="CHEBI:57287"/>
        <dbReference type="ChEBI" id="CHEBI:57970"/>
        <dbReference type="ChEBI" id="CHEBI:58342"/>
        <dbReference type="ChEBI" id="CHEBI:58608"/>
        <dbReference type="EC" id="2.3.1.51"/>
    </reaction>
</comment>
<name>A0A368NR63_9GAMM</name>
<dbReference type="AlphaFoldDB" id="A0A368NR63"/>
<protein>
    <recommendedName>
        <fullName evidence="6 9">1-acyl-sn-glycerol-3-phosphate acyltransferase</fullName>
        <ecNumber evidence="5 9">2.3.1.51</ecNumber>
    </recommendedName>
</protein>
<dbReference type="PANTHER" id="PTHR10434">
    <property type="entry name" value="1-ACYL-SN-GLYCEROL-3-PHOSPHATE ACYLTRANSFERASE"/>
    <property type="match status" value="1"/>
</dbReference>
<organism evidence="12 13">
    <name type="scientific">Corallincola holothuriorum</name>
    <dbReference type="NCBI Taxonomy" id="2282215"/>
    <lineage>
        <taxon>Bacteria</taxon>
        <taxon>Pseudomonadati</taxon>
        <taxon>Pseudomonadota</taxon>
        <taxon>Gammaproteobacteria</taxon>
        <taxon>Alteromonadales</taxon>
        <taxon>Psychromonadaceae</taxon>
        <taxon>Corallincola</taxon>
    </lineage>
</organism>
<reference evidence="12 13" key="1">
    <citation type="submission" date="2018-07" db="EMBL/GenBank/DDBJ databases">
        <title>Corallincola holothuriorum sp. nov., a new facultative anaerobe isolated from sea cucumber Apostichopus japonicus.</title>
        <authorList>
            <person name="Xia H."/>
        </authorList>
    </citation>
    <scope>NUCLEOTIDE SEQUENCE [LARGE SCALE GENOMIC DNA]</scope>
    <source>
        <strain evidence="12 13">C4</strain>
    </source>
</reference>
<evidence type="ECO:0000256" key="9">
    <source>
        <dbReference type="RuleBase" id="RU361267"/>
    </source>
</evidence>
<dbReference type="CDD" id="cd07989">
    <property type="entry name" value="LPLAT_AGPAT-like"/>
    <property type="match status" value="1"/>
</dbReference>
<dbReference type="GO" id="GO:0005886">
    <property type="term" value="C:plasma membrane"/>
    <property type="evidence" value="ECO:0007669"/>
    <property type="project" value="TreeGrafter"/>
</dbReference>
<dbReference type="Proteomes" id="UP000252558">
    <property type="component" value="Unassembled WGS sequence"/>
</dbReference>
<keyword evidence="13" id="KW-1185">Reference proteome</keyword>
<evidence type="ECO:0000256" key="2">
    <source>
        <dbReference type="ARBA" id="ARBA00004728"/>
    </source>
</evidence>
<dbReference type="EMBL" id="QPID01000002">
    <property type="protein sequence ID" value="RCU51761.1"/>
    <property type="molecule type" value="Genomic_DNA"/>
</dbReference>
<dbReference type="SMART" id="SM00563">
    <property type="entry name" value="PlsC"/>
    <property type="match status" value="1"/>
</dbReference>
<dbReference type="InterPro" id="IPR004552">
    <property type="entry name" value="AGP_acyltrans"/>
</dbReference>
<evidence type="ECO:0000256" key="3">
    <source>
        <dbReference type="ARBA" id="ARBA00005189"/>
    </source>
</evidence>
<dbReference type="EC" id="2.3.1.51" evidence="5 9"/>
<accession>A0A368NR63</accession>
<feature type="transmembrane region" description="Helical" evidence="10">
    <location>
        <begin position="121"/>
        <end position="140"/>
    </location>
</feature>
<keyword evidence="9" id="KW-0444">Lipid biosynthesis</keyword>
<keyword evidence="8 9" id="KW-0012">Acyltransferase</keyword>
<gene>
    <name evidence="12" type="ORF">DU002_04635</name>
</gene>
<comment type="pathway">
    <text evidence="3">Lipid metabolism.</text>
</comment>
<keyword evidence="10" id="KW-0472">Membrane</keyword>
<keyword evidence="10" id="KW-1133">Transmembrane helix</keyword>
<dbReference type="NCBIfam" id="TIGR00530">
    <property type="entry name" value="AGP_acyltrn"/>
    <property type="match status" value="1"/>
</dbReference>
<evidence type="ECO:0000313" key="13">
    <source>
        <dbReference type="Proteomes" id="UP000252558"/>
    </source>
</evidence>
<evidence type="ECO:0000256" key="10">
    <source>
        <dbReference type="SAM" id="Phobius"/>
    </source>
</evidence>
<sequence length="263" mass="28897">MRSELSSVPGTRILALLREEKRGIMLAVIRVVLLLIYLLIFTVPCVLFCLLRPFHPNLMHLVGRPFSWMLFILGLRLEANVPDSVKSTGSAVYVANHQTAIDILAIAGVLRPRTVSVGKQSLAYIPVFGLLFWITGNILINRSDGKSAAGTIRQVVKRITEKQMSVWMFPEGTRSKGRGLLPFKSGAFRVAMKAKVPVVPVAVSSMDGIGLNKWSNGVIRVEFLEPIDTTDKDIRSLMADTHSLMSAELDKLNGATEQSDALA</sequence>
<comment type="pathway">
    <text evidence="2">Phospholipid metabolism; CDP-diacylglycerol biosynthesis; CDP-diacylglycerol from sn-glycerol 3-phosphate: step 2/3.</text>
</comment>
<proteinExistence type="inferred from homology"/>
<dbReference type="UniPathway" id="UPA00557">
    <property type="reaction ID" value="UER00613"/>
</dbReference>
<keyword evidence="9" id="KW-0443">Lipid metabolism</keyword>
<evidence type="ECO:0000256" key="6">
    <source>
        <dbReference type="ARBA" id="ARBA00016139"/>
    </source>
</evidence>
<dbReference type="InterPro" id="IPR002123">
    <property type="entry name" value="Plipid/glycerol_acylTrfase"/>
</dbReference>
<evidence type="ECO:0000256" key="1">
    <source>
        <dbReference type="ARBA" id="ARBA00001141"/>
    </source>
</evidence>
<evidence type="ECO:0000256" key="8">
    <source>
        <dbReference type="ARBA" id="ARBA00023315"/>
    </source>
</evidence>
<evidence type="ECO:0000313" key="12">
    <source>
        <dbReference type="EMBL" id="RCU51761.1"/>
    </source>
</evidence>
<feature type="domain" description="Phospholipid/glycerol acyltransferase" evidence="11">
    <location>
        <begin position="91"/>
        <end position="206"/>
    </location>
</feature>
<dbReference type="Pfam" id="PF01553">
    <property type="entry name" value="Acyltransferase"/>
    <property type="match status" value="1"/>
</dbReference>
<dbReference type="GO" id="GO:0006654">
    <property type="term" value="P:phosphatidic acid biosynthetic process"/>
    <property type="evidence" value="ECO:0007669"/>
    <property type="project" value="TreeGrafter"/>
</dbReference>
<dbReference type="GO" id="GO:0016024">
    <property type="term" value="P:CDP-diacylglycerol biosynthetic process"/>
    <property type="evidence" value="ECO:0007669"/>
    <property type="project" value="UniProtKB-UniPathway"/>
</dbReference>
<evidence type="ECO:0000256" key="5">
    <source>
        <dbReference type="ARBA" id="ARBA00013211"/>
    </source>
</evidence>
<keyword evidence="9" id="KW-1208">Phospholipid metabolism</keyword>
<comment type="similarity">
    <text evidence="4 9">Belongs to the 1-acyl-sn-glycerol-3-phosphate acyltransferase family.</text>
</comment>
<dbReference type="PANTHER" id="PTHR10434:SF11">
    <property type="entry name" value="1-ACYL-SN-GLYCEROL-3-PHOSPHATE ACYLTRANSFERASE"/>
    <property type="match status" value="1"/>
</dbReference>
<dbReference type="SUPFAM" id="SSF69593">
    <property type="entry name" value="Glycerol-3-phosphate (1)-acyltransferase"/>
    <property type="match status" value="1"/>
</dbReference>
<feature type="transmembrane region" description="Helical" evidence="10">
    <location>
        <begin position="24"/>
        <end position="51"/>
    </location>
</feature>
<dbReference type="GO" id="GO:0003841">
    <property type="term" value="F:1-acylglycerol-3-phosphate O-acyltransferase activity"/>
    <property type="evidence" value="ECO:0007669"/>
    <property type="project" value="UniProtKB-UniRule"/>
</dbReference>
<keyword evidence="10" id="KW-0812">Transmembrane</keyword>
<evidence type="ECO:0000256" key="4">
    <source>
        <dbReference type="ARBA" id="ARBA00008655"/>
    </source>
</evidence>
<keyword evidence="7 9" id="KW-0808">Transferase</keyword>
<evidence type="ECO:0000259" key="11">
    <source>
        <dbReference type="SMART" id="SM00563"/>
    </source>
</evidence>
<comment type="caution">
    <text evidence="12">The sequence shown here is derived from an EMBL/GenBank/DDBJ whole genome shotgun (WGS) entry which is preliminary data.</text>
</comment>